<protein>
    <submittedName>
        <fullName evidence="1">Uncharacterized protein</fullName>
    </submittedName>
</protein>
<dbReference type="EMBL" id="BK014662">
    <property type="protein sequence ID" value="DAD66553.1"/>
    <property type="molecule type" value="Genomic_DNA"/>
</dbReference>
<proteinExistence type="predicted"/>
<organism evidence="1">
    <name type="scientific">Myoviridae sp. ctPuP5</name>
    <dbReference type="NCBI Taxonomy" id="2823543"/>
    <lineage>
        <taxon>Viruses</taxon>
        <taxon>Duplodnaviria</taxon>
        <taxon>Heunggongvirae</taxon>
        <taxon>Uroviricota</taxon>
        <taxon>Caudoviricetes</taxon>
    </lineage>
</organism>
<name>A0A8S5L9K4_9CAUD</name>
<reference evidence="1" key="1">
    <citation type="journal article" date="2021" name="Proc. Natl. Acad. Sci. U.S.A.">
        <title>A Catalog of Tens of Thousands of Viruses from Human Metagenomes Reveals Hidden Associations with Chronic Diseases.</title>
        <authorList>
            <person name="Tisza M.J."/>
            <person name="Buck C.B."/>
        </authorList>
    </citation>
    <scope>NUCLEOTIDE SEQUENCE</scope>
    <source>
        <strain evidence="1">CtPuP5</strain>
    </source>
</reference>
<evidence type="ECO:0000313" key="1">
    <source>
        <dbReference type="EMBL" id="DAD66553.1"/>
    </source>
</evidence>
<sequence length="32" mass="4177">MQDFRRLSLLFNHFYIYYKKKLEYESNKQIFL</sequence>
<accession>A0A8S5L9K4</accession>